<dbReference type="AlphaFoldDB" id="A0A0V0J7P2"/>
<accession>A0A0V0J7P2</accession>
<evidence type="ECO:0000256" key="1">
    <source>
        <dbReference type="SAM" id="MobiDB-lite"/>
    </source>
</evidence>
<dbReference type="EMBL" id="GEEE01001651">
    <property type="protein sequence ID" value="JAP61574.1"/>
    <property type="molecule type" value="Transcribed_RNA"/>
</dbReference>
<reference evidence="2" key="1">
    <citation type="submission" date="2016-01" db="EMBL/GenBank/DDBJ databases">
        <title>Reference transcriptome for the parasite Schistocephalus solidus: insights into the molecular evolution of parasitism.</title>
        <authorList>
            <person name="Hebert F.O."/>
            <person name="Grambauer S."/>
            <person name="Barber I."/>
            <person name="Landry C.R."/>
            <person name="Aubin-Horth N."/>
        </authorList>
    </citation>
    <scope>NUCLEOTIDE SEQUENCE</scope>
</reference>
<organism evidence="2">
    <name type="scientific">Schistocephalus solidus</name>
    <name type="common">Tapeworm</name>
    <dbReference type="NCBI Taxonomy" id="70667"/>
    <lineage>
        <taxon>Eukaryota</taxon>
        <taxon>Metazoa</taxon>
        <taxon>Spiralia</taxon>
        <taxon>Lophotrochozoa</taxon>
        <taxon>Platyhelminthes</taxon>
        <taxon>Cestoda</taxon>
        <taxon>Eucestoda</taxon>
        <taxon>Diphyllobothriidea</taxon>
        <taxon>Diphyllobothriidae</taxon>
        <taxon>Schistocephalus</taxon>
    </lineage>
</organism>
<dbReference type="PANTHER" id="PTHR28592:SF1">
    <property type="entry name" value="ARMADILLO REPEAT-CONTAINING PROTEIN 1"/>
    <property type="match status" value="1"/>
</dbReference>
<name>A0A0V0J7P2_SCHSO</name>
<feature type="region of interest" description="Disordered" evidence="1">
    <location>
        <begin position="246"/>
        <end position="268"/>
    </location>
</feature>
<sequence length="281" mass="31018">MIEVVNSFKKIAADNLNYSSLLNDNTSLGGLVILLSNESDTMVLDILNIFLLLVKKTGGPAALRKLYGLRDQVKCLSEAVSRDPRICHIATSLLRILFGNKSEEAKKLDYKRPKSIIVQLVGNVNEADLKLIESQIVRIRGVISVTFQLHKCRVVVFALSHVDPELILTKVREGCDLASTGNRSISARPILRRQKSTRTVVAPSGYSDSRSCMTTATFKVPASREQPPVPHPYLTNDADLFEVDSSRGAPQRQDMVGRDRGPQGGGISGWLSGLMERTLFW</sequence>
<evidence type="ECO:0000313" key="2">
    <source>
        <dbReference type="EMBL" id="JAP61574.1"/>
    </source>
</evidence>
<protein>
    <submittedName>
        <fullName evidence="2">Armadillo repeat-containing protein 1</fullName>
    </submittedName>
</protein>
<gene>
    <name evidence="2" type="primary">ARMC1</name>
    <name evidence="2" type="ORF">TR162745</name>
</gene>
<dbReference type="PANTHER" id="PTHR28592">
    <property type="entry name" value="ARMADILLO REPEAT-CONTAINING PROTEIN 1"/>
    <property type="match status" value="1"/>
</dbReference>
<proteinExistence type="predicted"/>